<dbReference type="InterPro" id="IPR005467">
    <property type="entry name" value="His_kinase_dom"/>
</dbReference>
<sequence length="727" mass="81696">MAELSSSRKEGEKTEVLYGVESAVGQGIKFMSNVKKQMDICFDSKGPSIVVEIDSYRNGYIDIRKRGGKIRAFTEITRDNVGYCKELMKLVDELRHLDGVRGGIAVNEKEYMATTCLEKGKPLTQVIYSNAPEMVRQGQYIFDTLWSKAIPAEYKIREIEEGIEPEKTEVVFGTERIIDITLQGFHTITKRFDNCMDCTGPRAFVRVEPVWKGLLDLKNRGIMLRFITEITRENVPDCKKLMKIAELRHLDKVKGNFGIADGRDYRASANVKNGRPPSQLVRSTVQQFVEQQQHFFETLWEKALPAEKRIRELQAGVQLESIETITDPHRVQSLAFELASSAKNEILAIFSTSNAFRRQERAGLVQMLTGKAKEVRDLQIRIMTPIDDAIKDTARKLKARLQQQIEIRGIEPSLRTGVSLLVVDRKYSLAVELKDDTKETSIEAMGLATYSNSKATVLSYASIFESLWHQTELYERIRQLYEQLKVHNETQKEFINIAAHELRTPIQPIIGLTEILYQKEGNGGGGSSGNGEHHNLLRIINRNANRLNRLTESLLDVARIESQSLRLDKEIFSLNNVITDVAADMEKSADVGNKVKFLFSCPDRDVFVNADRGRITQVMYNLLSNAVKFAGGGTVWITLAKELNDDGQFAILSVRDSGSGIDPEILPRLFTKFASKSEKGTGLGLFISKGIVEAHGGRIWAKNNRDGRGATFAFSLPLSGKHPDKSG</sequence>
<dbReference type="Pfam" id="PF00512">
    <property type="entry name" value="HisKA"/>
    <property type="match status" value="1"/>
</dbReference>
<dbReference type="KEGG" id="nvn:NVIE_030060"/>
<name>A0A060HP62_9ARCH</name>
<protein>
    <recommendedName>
        <fullName evidence="2">histidine kinase</fullName>
        <ecNumber evidence="2">2.7.13.3</ecNumber>
    </recommendedName>
</protein>
<dbReference type="SUPFAM" id="SSF55874">
    <property type="entry name" value="ATPase domain of HSP90 chaperone/DNA topoisomerase II/histidine kinase"/>
    <property type="match status" value="1"/>
</dbReference>
<dbReference type="PRINTS" id="PR00344">
    <property type="entry name" value="BCTRLSENSOR"/>
</dbReference>
<evidence type="ECO:0000256" key="2">
    <source>
        <dbReference type="ARBA" id="ARBA00012438"/>
    </source>
</evidence>
<organism evidence="8 9">
    <name type="scientific">Nitrososphaera viennensis EN76</name>
    <dbReference type="NCBI Taxonomy" id="926571"/>
    <lineage>
        <taxon>Archaea</taxon>
        <taxon>Nitrososphaerota</taxon>
        <taxon>Nitrososphaeria</taxon>
        <taxon>Nitrososphaerales</taxon>
        <taxon>Nitrososphaeraceae</taxon>
        <taxon>Nitrososphaera</taxon>
    </lineage>
</organism>
<dbReference type="SMART" id="SM00388">
    <property type="entry name" value="HisKA"/>
    <property type="match status" value="1"/>
</dbReference>
<dbReference type="InterPro" id="IPR036890">
    <property type="entry name" value="HATPase_C_sf"/>
</dbReference>
<dbReference type="InterPro" id="IPR050736">
    <property type="entry name" value="Sensor_HK_Regulatory"/>
</dbReference>
<dbReference type="EC" id="2.7.13.3" evidence="2"/>
<dbReference type="InterPro" id="IPR003661">
    <property type="entry name" value="HisK_dim/P_dom"/>
</dbReference>
<dbReference type="Proteomes" id="UP000027093">
    <property type="component" value="Chromosome"/>
</dbReference>
<dbReference type="Gene3D" id="1.10.287.130">
    <property type="match status" value="1"/>
</dbReference>
<gene>
    <name evidence="8" type="ORF">NVIE_030060</name>
</gene>
<evidence type="ECO:0000313" key="9">
    <source>
        <dbReference type="Proteomes" id="UP000027093"/>
    </source>
</evidence>
<dbReference type="SUPFAM" id="SSF47384">
    <property type="entry name" value="Homodimeric domain of signal transducing histidine kinase"/>
    <property type="match status" value="1"/>
</dbReference>
<dbReference type="HOGENOM" id="CLU_015921_0_0_2"/>
<evidence type="ECO:0000259" key="7">
    <source>
        <dbReference type="PROSITE" id="PS50109"/>
    </source>
</evidence>
<evidence type="ECO:0000256" key="6">
    <source>
        <dbReference type="ARBA" id="ARBA00023012"/>
    </source>
</evidence>
<dbReference type="STRING" id="926571.NVIE_030060"/>
<dbReference type="InterPro" id="IPR004358">
    <property type="entry name" value="Sig_transdc_His_kin-like_C"/>
</dbReference>
<dbReference type="CDD" id="cd00075">
    <property type="entry name" value="HATPase"/>
    <property type="match status" value="1"/>
</dbReference>
<dbReference type="PANTHER" id="PTHR43711">
    <property type="entry name" value="TWO-COMPONENT HISTIDINE KINASE"/>
    <property type="match status" value="1"/>
</dbReference>
<feature type="domain" description="Histidine kinase" evidence="7">
    <location>
        <begin position="497"/>
        <end position="720"/>
    </location>
</feature>
<dbReference type="Pfam" id="PF02518">
    <property type="entry name" value="HATPase_c"/>
    <property type="match status" value="1"/>
</dbReference>
<dbReference type="OrthoDB" id="342253at2157"/>
<evidence type="ECO:0000256" key="3">
    <source>
        <dbReference type="ARBA" id="ARBA00022553"/>
    </source>
</evidence>
<dbReference type="CDD" id="cd00082">
    <property type="entry name" value="HisKA"/>
    <property type="match status" value="1"/>
</dbReference>
<dbReference type="SMART" id="SM00387">
    <property type="entry name" value="HATPase_c"/>
    <property type="match status" value="1"/>
</dbReference>
<dbReference type="EMBL" id="CP007536">
    <property type="protein sequence ID" value="AIC17283.1"/>
    <property type="molecule type" value="Genomic_DNA"/>
</dbReference>
<dbReference type="InterPro" id="IPR003594">
    <property type="entry name" value="HATPase_dom"/>
</dbReference>
<evidence type="ECO:0000256" key="5">
    <source>
        <dbReference type="ARBA" id="ARBA00022777"/>
    </source>
</evidence>
<dbReference type="PANTHER" id="PTHR43711:SF1">
    <property type="entry name" value="HISTIDINE KINASE 1"/>
    <property type="match status" value="1"/>
</dbReference>
<dbReference type="InterPro" id="IPR036097">
    <property type="entry name" value="HisK_dim/P_sf"/>
</dbReference>
<accession>A0A060HP62</accession>
<evidence type="ECO:0000256" key="1">
    <source>
        <dbReference type="ARBA" id="ARBA00000085"/>
    </source>
</evidence>
<comment type="catalytic activity">
    <reaction evidence="1">
        <text>ATP + protein L-histidine = ADP + protein N-phospho-L-histidine.</text>
        <dbReference type="EC" id="2.7.13.3"/>
    </reaction>
</comment>
<dbReference type="PROSITE" id="PS50109">
    <property type="entry name" value="HIS_KIN"/>
    <property type="match status" value="1"/>
</dbReference>
<keyword evidence="3" id="KW-0597">Phosphoprotein</keyword>
<dbReference type="GO" id="GO:0000155">
    <property type="term" value="F:phosphorelay sensor kinase activity"/>
    <property type="evidence" value="ECO:0007669"/>
    <property type="project" value="InterPro"/>
</dbReference>
<keyword evidence="4 8" id="KW-0808">Transferase</keyword>
<evidence type="ECO:0000256" key="4">
    <source>
        <dbReference type="ARBA" id="ARBA00022679"/>
    </source>
</evidence>
<dbReference type="Gene3D" id="3.30.565.10">
    <property type="entry name" value="Histidine kinase-like ATPase, C-terminal domain"/>
    <property type="match status" value="1"/>
</dbReference>
<dbReference type="AlphaFoldDB" id="A0A060HP62"/>
<dbReference type="GeneID" id="74948240"/>
<reference evidence="8 9" key="1">
    <citation type="journal article" date="2014" name="Int. J. Syst. Evol. Microbiol.">
        <title>Nitrososphaera viennensis gen. nov., sp. nov., an aerobic and mesophilic, ammonia-oxidizing archaeon from soil and a member of the archaeal phylum Thaumarchaeota.</title>
        <authorList>
            <person name="Stieglmeier M."/>
            <person name="Klingl A."/>
            <person name="Alves R.J."/>
            <person name="Rittmann S.K."/>
            <person name="Melcher M."/>
            <person name="Leisch N."/>
            <person name="Schleper C."/>
        </authorList>
    </citation>
    <scope>NUCLEOTIDE SEQUENCE [LARGE SCALE GENOMIC DNA]</scope>
    <source>
        <strain evidence="8">EN76</strain>
    </source>
</reference>
<keyword evidence="5 8" id="KW-0418">Kinase</keyword>
<keyword evidence="9" id="KW-1185">Reference proteome</keyword>
<evidence type="ECO:0000313" key="8">
    <source>
        <dbReference type="EMBL" id="AIC17283.1"/>
    </source>
</evidence>
<dbReference type="RefSeq" id="WP_075055874.1">
    <property type="nucleotide sequence ID" value="NZ_CP007536.1"/>
</dbReference>
<proteinExistence type="predicted"/>
<keyword evidence="6" id="KW-0902">Two-component regulatory system</keyword>